<keyword evidence="1" id="KW-0175">Coiled coil</keyword>
<dbReference type="InterPro" id="IPR010736">
    <property type="entry name" value="SHIPPO-rpt"/>
</dbReference>
<evidence type="ECO:0000256" key="2">
    <source>
        <dbReference type="SAM" id="MobiDB-lite"/>
    </source>
</evidence>
<dbReference type="InterPro" id="IPR051291">
    <property type="entry name" value="CIMAP"/>
</dbReference>
<dbReference type="AlphaFoldDB" id="A0A0V0QYF9"/>
<dbReference type="Proteomes" id="UP000054937">
    <property type="component" value="Unassembled WGS sequence"/>
</dbReference>
<dbReference type="PANTHER" id="PTHR21580">
    <property type="entry name" value="SHIPPO-1-RELATED"/>
    <property type="match status" value="1"/>
</dbReference>
<proteinExistence type="predicted"/>
<name>A0A0V0QYF9_PSEPJ</name>
<evidence type="ECO:0000256" key="1">
    <source>
        <dbReference type="SAM" id="Coils"/>
    </source>
</evidence>
<organism evidence="3 4">
    <name type="scientific">Pseudocohnilembus persalinus</name>
    <name type="common">Ciliate</name>
    <dbReference type="NCBI Taxonomy" id="266149"/>
    <lineage>
        <taxon>Eukaryota</taxon>
        <taxon>Sar</taxon>
        <taxon>Alveolata</taxon>
        <taxon>Ciliophora</taxon>
        <taxon>Intramacronucleata</taxon>
        <taxon>Oligohymenophorea</taxon>
        <taxon>Scuticociliatia</taxon>
        <taxon>Philasterida</taxon>
        <taxon>Pseudocohnilembidae</taxon>
        <taxon>Pseudocohnilembus</taxon>
    </lineage>
</organism>
<protein>
    <submittedName>
        <fullName evidence="3">Uncharacterized protein</fullName>
    </submittedName>
</protein>
<evidence type="ECO:0000313" key="4">
    <source>
        <dbReference type="Proteomes" id="UP000054937"/>
    </source>
</evidence>
<gene>
    <name evidence="3" type="ORF">PPERSA_07083</name>
</gene>
<comment type="caution">
    <text evidence="3">The sequence shown here is derived from an EMBL/GenBank/DDBJ whole genome shotgun (WGS) entry which is preliminary data.</text>
</comment>
<dbReference type="InParanoid" id="A0A0V0QYF9"/>
<feature type="region of interest" description="Disordered" evidence="2">
    <location>
        <begin position="57"/>
        <end position="121"/>
    </location>
</feature>
<dbReference type="Pfam" id="PF07004">
    <property type="entry name" value="SHIPPO-rpt"/>
    <property type="match status" value="1"/>
</dbReference>
<sequence>MANKENNSFQLSKSGVKIYAKDKNKKPPQGWYFGYAESAFETEIKYKKQYPGVGQYDVESQQKSDKIHKKKSSNMPQTKRFIEEPIQSPPATHYFRSQSTKKSRPVKNQSQSSKDILGKQNKCIQKQKEQYNQNHEENEMNLSSQRDIIDEQIEHSYYQNKNSNSNKNRSRNNMKNSPIYRKYSEINLNLSQSTFSMAARNTENLFINNLSVGPAKYNIDTTIGKSFESTAPNFKLYEGKKDITRYSQGGDSPGVGKYSIERADSYLNETKGGAMLKGEKDTFKSLILSQNLNNPGVGTYQSEKISAFGSNTKGVKFPESEKKLLIDQLLYSKRNIPGPGVYNIENEANFRYKNQQGQSIPKYKTQLFSTKIDYEPSPHDYHSEINNYNKAIKISQSTRNLHQKVDDTPGVGTYKVEENFWQKQQKVQERQKSYIQIFFLIYYKEQKQLFFIFFIQISINTQNFSNQLQKVLIQRKEPQIIVDEFGDTRKEKDRAQYIKKKQLLEYGNKKQIDPKILEKYLKKKLPIQEYSKIFQPSSVSYNQDIGIIKDQKFFNVTQNYQGSDMRRDQFLDVYGKPEFQPRSQGPALHGKILPIQDNGQTIPQSQKVSFVPPPRIKPGVGDYKVEVEDGFSHAEKVNNRKQKFMEQNQALQEYLRQREYQNQAKNYQIQAKKEKEKQQEYLKNLKQNV</sequence>
<reference evidence="3 4" key="1">
    <citation type="journal article" date="2015" name="Sci. Rep.">
        <title>Genome of the facultative scuticociliatosis pathogen Pseudocohnilembus persalinus provides insight into its virulence through horizontal gene transfer.</title>
        <authorList>
            <person name="Xiong J."/>
            <person name="Wang G."/>
            <person name="Cheng J."/>
            <person name="Tian M."/>
            <person name="Pan X."/>
            <person name="Warren A."/>
            <person name="Jiang C."/>
            <person name="Yuan D."/>
            <person name="Miao W."/>
        </authorList>
    </citation>
    <scope>NUCLEOTIDE SEQUENCE [LARGE SCALE GENOMIC DNA]</scope>
    <source>
        <strain evidence="3">36N120E</strain>
    </source>
</reference>
<keyword evidence="4" id="KW-1185">Reference proteome</keyword>
<feature type="coiled-coil region" evidence="1">
    <location>
        <begin position="634"/>
        <end position="688"/>
    </location>
</feature>
<dbReference type="PANTHER" id="PTHR21580:SF60">
    <property type="entry name" value="SPERM-TAIL PG-RICH REPEAT-CONTAINING PROTEIN 2"/>
    <property type="match status" value="1"/>
</dbReference>
<accession>A0A0V0QYF9</accession>
<evidence type="ECO:0000313" key="3">
    <source>
        <dbReference type="EMBL" id="KRX06920.1"/>
    </source>
</evidence>
<dbReference type="EMBL" id="LDAU01000090">
    <property type="protein sequence ID" value="KRX06920.1"/>
    <property type="molecule type" value="Genomic_DNA"/>
</dbReference>